<dbReference type="Gene3D" id="3.40.50.720">
    <property type="entry name" value="NAD(P)-binding Rossmann-like Domain"/>
    <property type="match status" value="1"/>
</dbReference>
<dbReference type="SUPFAM" id="SSF50129">
    <property type="entry name" value="GroES-like"/>
    <property type="match status" value="1"/>
</dbReference>
<evidence type="ECO:0000313" key="5">
    <source>
        <dbReference type="Proteomes" id="UP000801864"/>
    </source>
</evidence>
<feature type="non-terminal residue" evidence="4">
    <location>
        <position position="1"/>
    </location>
</feature>
<dbReference type="Pfam" id="PF08240">
    <property type="entry name" value="ADH_N"/>
    <property type="match status" value="1"/>
</dbReference>
<dbReference type="Proteomes" id="UP000801864">
    <property type="component" value="Unassembled WGS sequence"/>
</dbReference>
<comment type="caution">
    <text evidence="4">The sequence shown here is derived from an EMBL/GenBank/DDBJ whole genome shotgun (WGS) entry which is preliminary data.</text>
</comment>
<name>A0A9P4X6Y4_9HYPO</name>
<dbReference type="InterPro" id="IPR036291">
    <property type="entry name" value="NAD(P)-bd_dom_sf"/>
</dbReference>
<dbReference type="AlphaFoldDB" id="A0A9P4X6Y4"/>
<feature type="domain" description="Enoyl reductase (ER)" evidence="3">
    <location>
        <begin position="47"/>
        <end position="371"/>
    </location>
</feature>
<gene>
    <name evidence="4" type="ORF">CFAM422_010857</name>
</gene>
<protein>
    <submittedName>
        <fullName evidence="4">Protein TOXD</fullName>
    </submittedName>
</protein>
<accession>A0A9P4X6Y4</accession>
<dbReference type="PANTHER" id="PTHR45348">
    <property type="entry name" value="HYPOTHETICAL OXIDOREDUCTASE (EUROFUNG)"/>
    <property type="match status" value="1"/>
</dbReference>
<dbReference type="InterPro" id="IPR013154">
    <property type="entry name" value="ADH-like_N"/>
</dbReference>
<keyword evidence="5" id="KW-1185">Reference proteome</keyword>
<evidence type="ECO:0000313" key="4">
    <source>
        <dbReference type="EMBL" id="KAF3060698.1"/>
    </source>
</evidence>
<organism evidence="4 5">
    <name type="scientific">Trichoderma lentiforme</name>
    <dbReference type="NCBI Taxonomy" id="1567552"/>
    <lineage>
        <taxon>Eukaryota</taxon>
        <taxon>Fungi</taxon>
        <taxon>Dikarya</taxon>
        <taxon>Ascomycota</taxon>
        <taxon>Pezizomycotina</taxon>
        <taxon>Sordariomycetes</taxon>
        <taxon>Hypocreomycetidae</taxon>
        <taxon>Hypocreales</taxon>
        <taxon>Hypocreaceae</taxon>
        <taxon>Trichoderma</taxon>
    </lineage>
</organism>
<dbReference type="CDD" id="cd08249">
    <property type="entry name" value="enoyl_reductase_like"/>
    <property type="match status" value="1"/>
</dbReference>
<dbReference type="Gene3D" id="3.90.180.10">
    <property type="entry name" value="Medium-chain alcohol dehydrogenases, catalytic domain"/>
    <property type="match status" value="1"/>
</dbReference>
<evidence type="ECO:0000256" key="1">
    <source>
        <dbReference type="ARBA" id="ARBA00008072"/>
    </source>
</evidence>
<dbReference type="InterPro" id="IPR020843">
    <property type="entry name" value="ER"/>
</dbReference>
<dbReference type="PANTHER" id="PTHR45348:SF5">
    <property type="entry name" value="OXIDOREDUCTASE, PUTATIVE (AFU_ORTHOLOGUE AFUA_8G01420)-RELATED"/>
    <property type="match status" value="1"/>
</dbReference>
<keyword evidence="2" id="KW-0560">Oxidoreductase</keyword>
<dbReference type="GO" id="GO:0016651">
    <property type="term" value="F:oxidoreductase activity, acting on NAD(P)H"/>
    <property type="evidence" value="ECO:0007669"/>
    <property type="project" value="InterPro"/>
</dbReference>
<comment type="similarity">
    <text evidence="1">Belongs to the zinc-containing alcohol dehydrogenase family.</text>
</comment>
<dbReference type="InterPro" id="IPR047122">
    <property type="entry name" value="Trans-enoyl_RdTase-like"/>
</dbReference>
<evidence type="ECO:0000256" key="2">
    <source>
        <dbReference type="ARBA" id="ARBA00023002"/>
    </source>
</evidence>
<reference evidence="4 5" key="1">
    <citation type="submission" date="2018-06" db="EMBL/GenBank/DDBJ databases">
        <title>Genome analysis of cellulolytic fungus Trichoderma lentiforme CFAM-422.</title>
        <authorList>
            <person name="Steindorff A.S."/>
            <person name="Formighieri E.F."/>
            <person name="Midorikawa G.E.O."/>
            <person name="Tamietti M.S."/>
            <person name="Ramos E.Z."/>
            <person name="Silva A.S."/>
            <person name="Bon E.P.S."/>
            <person name="Mendes T.D."/>
            <person name="Damaso M.C.T."/>
            <person name="Favaro L.C.L."/>
        </authorList>
    </citation>
    <scope>NUCLEOTIDE SEQUENCE [LARGE SCALE GENOMIC DNA]</scope>
    <source>
        <strain evidence="4 5">CFAM-422</strain>
    </source>
</reference>
<proteinExistence type="inferred from homology"/>
<dbReference type="SMART" id="SM00829">
    <property type="entry name" value="PKS_ER"/>
    <property type="match status" value="1"/>
</dbReference>
<sequence length="383" mass="42105">QWAEIYLKAVQTSSLFAFPSGFYTSFSFIYLPIMKSVIVKAHPLRCEIIDTLIPQPEPDEVLIKVIFCASNPRDWKAPDHLIHGIEINQGNEMSGIIEAVGNNVYEFRKGDRVAAAHPMQTENGTYAEYATAPVNTCFLLPPNISFEEASTIPFALCTAAIGLYQRLKIPFPTSPEIAQVQPPLIVYGGGSSIGAFTLKLARFGHFEKVIAVCGSGRSYIESLGVVTDFVDYRNCNVVNDLKAALGGKKCFHAVDAINDSNSFRHLSEVLAPEGARMSVYLPRLDYSDIPPWISIGITFFGTVHGQATPISNEVYSEDVDFAYAFFRLVGRWIAEGKMNGQPHEVLPRGLESVEEGLRMLKEGKVSAKKLIYRVSDTPGVGSA</sequence>
<evidence type="ECO:0000259" key="3">
    <source>
        <dbReference type="SMART" id="SM00829"/>
    </source>
</evidence>
<dbReference type="SUPFAM" id="SSF51735">
    <property type="entry name" value="NAD(P)-binding Rossmann-fold domains"/>
    <property type="match status" value="1"/>
</dbReference>
<dbReference type="EMBL" id="QLNT01000022">
    <property type="protein sequence ID" value="KAF3060698.1"/>
    <property type="molecule type" value="Genomic_DNA"/>
</dbReference>
<dbReference type="InterPro" id="IPR011032">
    <property type="entry name" value="GroES-like_sf"/>
</dbReference>